<dbReference type="RefSeq" id="WP_050057582.1">
    <property type="nucleotide sequence ID" value="NZ_JACHEK010000001.1"/>
</dbReference>
<gene>
    <name evidence="1" type="ORF">HNQ77_000273</name>
</gene>
<sequence length="308" mass="32633">MQIPFQFLAPKTNLRPGLACEITSEGVIAAHQVDGQEATMAFTPIAAGIVRPGLAEANFADQPLVVAALRKALDEVAGREKQLTLVIPDAAVRVLVMDFDTLPAKVQEALPIVRFRLKKLAPFEVEDAAVSYQVMRQTSEQTRVLATVMPAAIRAEYESAVIAAGYEPGVILPSTLAALAALAADGASLVINHNGHSLTTAITQGNELLLHRTLELPASDEWHHEELARTVSVAMAYFEDTLQTRPNVLNYVGPGGAQEFTRVMGEAPGQMLEEYGLRVRDLVPALAAGGSTGLPKGLVAGVVGALAS</sequence>
<evidence type="ECO:0000313" key="1">
    <source>
        <dbReference type="EMBL" id="MBB6142335.1"/>
    </source>
</evidence>
<protein>
    <submittedName>
        <fullName evidence="1">Type IV pilus assembly protein PilM</fullName>
    </submittedName>
</protein>
<dbReference type="Proteomes" id="UP000538666">
    <property type="component" value="Unassembled WGS sequence"/>
</dbReference>
<comment type="caution">
    <text evidence="1">The sequence shown here is derived from an EMBL/GenBank/DDBJ whole genome shotgun (WGS) entry which is preliminary data.</text>
</comment>
<reference evidence="1 2" key="1">
    <citation type="submission" date="2020-08" db="EMBL/GenBank/DDBJ databases">
        <title>Genomic Encyclopedia of Type Strains, Phase IV (KMG-IV): sequencing the most valuable type-strain genomes for metagenomic binning, comparative biology and taxonomic classification.</title>
        <authorList>
            <person name="Goeker M."/>
        </authorList>
    </citation>
    <scope>NUCLEOTIDE SEQUENCE [LARGE SCALE GENOMIC DNA]</scope>
    <source>
        <strain evidence="1 2">DSM 103733</strain>
    </source>
</reference>
<dbReference type="Gene3D" id="3.30.1490.300">
    <property type="match status" value="1"/>
</dbReference>
<proteinExistence type="predicted"/>
<dbReference type="EMBL" id="JACHEK010000001">
    <property type="protein sequence ID" value="MBB6142335.1"/>
    <property type="molecule type" value="Genomic_DNA"/>
</dbReference>
<evidence type="ECO:0000313" key="2">
    <source>
        <dbReference type="Proteomes" id="UP000538666"/>
    </source>
</evidence>
<accession>A0A841JPI4</accession>
<keyword evidence="2" id="KW-1185">Reference proteome</keyword>
<name>A0A841JPI4_9BACT</name>
<organism evidence="1 2">
    <name type="scientific">Silvibacterium bohemicum</name>
    <dbReference type="NCBI Taxonomy" id="1577686"/>
    <lineage>
        <taxon>Bacteria</taxon>
        <taxon>Pseudomonadati</taxon>
        <taxon>Acidobacteriota</taxon>
        <taxon>Terriglobia</taxon>
        <taxon>Terriglobales</taxon>
        <taxon>Acidobacteriaceae</taxon>
        <taxon>Silvibacterium</taxon>
    </lineage>
</organism>
<dbReference type="Gene3D" id="3.30.420.40">
    <property type="match status" value="2"/>
</dbReference>
<dbReference type="AlphaFoldDB" id="A0A841JPI4"/>